<dbReference type="SUPFAM" id="SSF52047">
    <property type="entry name" value="RNI-like"/>
    <property type="match status" value="1"/>
</dbReference>
<organism evidence="2 3">
    <name type="scientific">Diatrype stigma</name>
    <dbReference type="NCBI Taxonomy" id="117547"/>
    <lineage>
        <taxon>Eukaryota</taxon>
        <taxon>Fungi</taxon>
        <taxon>Dikarya</taxon>
        <taxon>Ascomycota</taxon>
        <taxon>Pezizomycotina</taxon>
        <taxon>Sordariomycetes</taxon>
        <taxon>Xylariomycetidae</taxon>
        <taxon>Xylariales</taxon>
        <taxon>Diatrypaceae</taxon>
        <taxon>Diatrype</taxon>
    </lineage>
</organism>
<dbReference type="InterPro" id="IPR032675">
    <property type="entry name" value="LRR_dom_sf"/>
</dbReference>
<evidence type="ECO:0000313" key="2">
    <source>
        <dbReference type="EMBL" id="KAK7752167.1"/>
    </source>
</evidence>
<evidence type="ECO:0000259" key="1">
    <source>
        <dbReference type="PROSITE" id="PS50181"/>
    </source>
</evidence>
<feature type="domain" description="F-box" evidence="1">
    <location>
        <begin position="3"/>
        <end position="59"/>
    </location>
</feature>
<proteinExistence type="predicted"/>
<sequence>MCQTPISMLPDELLLMIFELLIPRFLFNQSDGYAITIEKLCAVCRRFNRLATPLRYRTIIINPLQQARKKGLYRVDPSYRRFCRNIRLSIMESSLGPSMSKADWLIAADFFAGCTNVRCLEIRGGFEQYKQELWDFIGNLLKHMRGLQQISFAGHGRLLLPHLMRFIDAASLHDLQDLSVHGVVDRREGSAPVPHWNRNKASFTTLKVSNYEEDPAATIRLIRWSRELHHFQFASFYNYYYMDLKMFEGWLRDHKDSLQTIDIGCLSKSGIICDVSQFPKLTSLSLSRWSFSDELESPESDALCLLAPNLKRFTWDFSTWDQCGDPWNGIGEREERWLEGFVKVASLRSSPLEGINIIFRPDYWGTRKEDGYPWDRLERVKERCRPLGISLEYNTPGVSKEAWLKHTEDFEETYGRRSREGE</sequence>
<dbReference type="EMBL" id="JAKJXP020000041">
    <property type="protein sequence ID" value="KAK7752167.1"/>
    <property type="molecule type" value="Genomic_DNA"/>
</dbReference>
<dbReference type="Proteomes" id="UP001320420">
    <property type="component" value="Unassembled WGS sequence"/>
</dbReference>
<dbReference type="PROSITE" id="PS50181">
    <property type="entry name" value="FBOX"/>
    <property type="match status" value="1"/>
</dbReference>
<dbReference type="InterPro" id="IPR001810">
    <property type="entry name" value="F-box_dom"/>
</dbReference>
<dbReference type="Gene3D" id="3.80.10.10">
    <property type="entry name" value="Ribonuclease Inhibitor"/>
    <property type="match status" value="1"/>
</dbReference>
<dbReference type="AlphaFoldDB" id="A0AAN9URR5"/>
<accession>A0AAN9URR5</accession>
<protein>
    <recommendedName>
        <fullName evidence="1">F-box domain-containing protein</fullName>
    </recommendedName>
</protein>
<keyword evidence="3" id="KW-1185">Reference proteome</keyword>
<gene>
    <name evidence="2" type="ORF">SLS62_005911</name>
</gene>
<evidence type="ECO:0000313" key="3">
    <source>
        <dbReference type="Proteomes" id="UP001320420"/>
    </source>
</evidence>
<name>A0AAN9URR5_9PEZI</name>
<comment type="caution">
    <text evidence="2">The sequence shown here is derived from an EMBL/GenBank/DDBJ whole genome shotgun (WGS) entry which is preliminary data.</text>
</comment>
<dbReference type="Gene3D" id="1.20.1280.50">
    <property type="match status" value="1"/>
</dbReference>
<reference evidence="2 3" key="1">
    <citation type="submission" date="2024-02" db="EMBL/GenBank/DDBJ databases">
        <title>De novo assembly and annotation of 12 fungi associated with fruit tree decline syndrome in Ontario, Canada.</title>
        <authorList>
            <person name="Sulman M."/>
            <person name="Ellouze W."/>
            <person name="Ilyukhin E."/>
        </authorList>
    </citation>
    <scope>NUCLEOTIDE SEQUENCE [LARGE SCALE GENOMIC DNA]</scope>
    <source>
        <strain evidence="2 3">M11/M66-122</strain>
    </source>
</reference>